<dbReference type="PANTHER" id="PTHR30627:SF2">
    <property type="entry name" value="PEPTIDOGLYCAN D,D-TRANSPEPTIDASE MRDA"/>
    <property type="match status" value="1"/>
</dbReference>
<evidence type="ECO:0000313" key="3">
    <source>
        <dbReference type="EMBL" id="SMP02001.1"/>
    </source>
</evidence>
<dbReference type="InterPro" id="IPR012338">
    <property type="entry name" value="Beta-lactam/transpept-like"/>
</dbReference>
<comment type="caution">
    <text evidence="3">The sequence shown here is derived from an EMBL/GenBank/DDBJ whole genome shotgun (WGS) entry which is preliminary data.</text>
</comment>
<name>A0ABY1N6V1_9BACT</name>
<evidence type="ECO:0000259" key="2">
    <source>
        <dbReference type="Pfam" id="PF00905"/>
    </source>
</evidence>
<feature type="domain" description="Penicillin-binding protein transpeptidase" evidence="2">
    <location>
        <begin position="119"/>
        <end position="392"/>
    </location>
</feature>
<proteinExistence type="predicted"/>
<gene>
    <name evidence="3" type="ORF">SAMN06265339_0025</name>
</gene>
<dbReference type="SUPFAM" id="SSF56601">
    <property type="entry name" value="beta-lactamase/transpeptidase-like"/>
    <property type="match status" value="1"/>
</dbReference>
<dbReference type="Gene3D" id="3.40.710.10">
    <property type="entry name" value="DD-peptidase/beta-lactamase superfamily"/>
    <property type="match status" value="1"/>
</dbReference>
<dbReference type="PANTHER" id="PTHR30627">
    <property type="entry name" value="PEPTIDOGLYCAN D,D-TRANSPEPTIDASE"/>
    <property type="match status" value="1"/>
</dbReference>
<organism evidence="3 4">
    <name type="scientific">Desulfurobacterium pacificum</name>
    <dbReference type="NCBI Taxonomy" id="240166"/>
    <lineage>
        <taxon>Bacteria</taxon>
        <taxon>Pseudomonadati</taxon>
        <taxon>Aquificota</taxon>
        <taxon>Aquificia</taxon>
        <taxon>Desulfurobacteriales</taxon>
        <taxon>Desulfurobacteriaceae</taxon>
        <taxon>Desulfurobacterium</taxon>
    </lineage>
</organism>
<sequence length="422" mass="47559">MERRKLIVYPLLTGILFYIIASTINLLFSNCDDVEASTQIQTKVEKEIEKPAPKPSERETFVEKLLSNFQMQYSLFKKSTLTDGKYIYTTGNYTIIFTIDPKLQEKVKKIFKTYKLKYGAYVALDPKTGKVLAAVSSIDYPDLTTKNTFPTASTFKIITAAAALEEGIATPDTNLLCGGKGDSCSPTVWLSSPYKMKRNFAQSFATSANPFFGNLGRLLGEEKLLEYAKKFGFNRHDYNFPWGIIRKPLDDNDLALTAAGLGETRTSPFHEALIALTIENNGTMLKPSLISTILKNGKVIYSFKPQIDRNVISSKTAQEIRKMMLLTVKVGTASDKRYFRVLKRRYPYLTIGGKTGTLSELTYPEGRCEWFTGFLELGNKKLAFSSLAINGSRYYVTGYDLSALVAMSFAKLYKNYRYTCRR</sequence>
<dbReference type="InterPro" id="IPR050515">
    <property type="entry name" value="Beta-lactam/transpept"/>
</dbReference>
<keyword evidence="1" id="KW-0472">Membrane</keyword>
<dbReference type="EMBL" id="FXUB01000001">
    <property type="protein sequence ID" value="SMP02001.1"/>
    <property type="molecule type" value="Genomic_DNA"/>
</dbReference>
<keyword evidence="1" id="KW-1133">Transmembrane helix</keyword>
<keyword evidence="1" id="KW-0812">Transmembrane</keyword>
<feature type="transmembrane region" description="Helical" evidence="1">
    <location>
        <begin position="7"/>
        <end position="28"/>
    </location>
</feature>
<evidence type="ECO:0000313" key="4">
    <source>
        <dbReference type="Proteomes" id="UP001157911"/>
    </source>
</evidence>
<dbReference type="RefSeq" id="WP_283399539.1">
    <property type="nucleotide sequence ID" value="NZ_FXUB01000001.1"/>
</dbReference>
<reference evidence="3 4" key="1">
    <citation type="submission" date="2017-05" db="EMBL/GenBank/DDBJ databases">
        <authorList>
            <person name="Varghese N."/>
            <person name="Submissions S."/>
        </authorList>
    </citation>
    <scope>NUCLEOTIDE SEQUENCE [LARGE SCALE GENOMIC DNA]</scope>
    <source>
        <strain evidence="3 4">DSM 15522</strain>
    </source>
</reference>
<dbReference type="Proteomes" id="UP001157911">
    <property type="component" value="Unassembled WGS sequence"/>
</dbReference>
<accession>A0ABY1N6V1</accession>
<evidence type="ECO:0000256" key="1">
    <source>
        <dbReference type="SAM" id="Phobius"/>
    </source>
</evidence>
<keyword evidence="4" id="KW-1185">Reference proteome</keyword>
<dbReference type="Pfam" id="PF00905">
    <property type="entry name" value="Transpeptidase"/>
    <property type="match status" value="1"/>
</dbReference>
<dbReference type="InterPro" id="IPR001460">
    <property type="entry name" value="PCN-bd_Tpept"/>
</dbReference>
<protein>
    <submittedName>
        <fullName evidence="3">Penicillin binding protein transpeptidase domain-containing protein</fullName>
    </submittedName>
</protein>